<dbReference type="InterPro" id="IPR050523">
    <property type="entry name" value="AKR_Detox_Biosynth"/>
</dbReference>
<evidence type="ECO:0000313" key="4">
    <source>
        <dbReference type="Proteomes" id="UP001283109"/>
    </source>
</evidence>
<name>A0ABU4H387_9MICO</name>
<gene>
    <name evidence="3" type="ORF">R8Z58_10100</name>
</gene>
<dbReference type="InterPro" id="IPR023210">
    <property type="entry name" value="NADP_OxRdtase_dom"/>
</dbReference>
<comment type="caution">
    <text evidence="3">The sequence shown here is derived from an EMBL/GenBank/DDBJ whole genome shotgun (WGS) entry which is preliminary data.</text>
</comment>
<dbReference type="RefSeq" id="WP_318353640.1">
    <property type="nucleotide sequence ID" value="NZ_JAWQEV010000003.1"/>
</dbReference>
<organism evidence="3 4">
    <name type="scientific">Microbacterium arthrosphaerae</name>
    <dbReference type="NCBI Taxonomy" id="792652"/>
    <lineage>
        <taxon>Bacteria</taxon>
        <taxon>Bacillati</taxon>
        <taxon>Actinomycetota</taxon>
        <taxon>Actinomycetes</taxon>
        <taxon>Micrococcales</taxon>
        <taxon>Microbacteriaceae</taxon>
        <taxon>Microbacterium</taxon>
    </lineage>
</organism>
<evidence type="ECO:0000313" key="3">
    <source>
        <dbReference type="EMBL" id="MDW4573119.1"/>
    </source>
</evidence>
<dbReference type="SUPFAM" id="SSF51430">
    <property type="entry name" value="NAD(P)-linked oxidoreductase"/>
    <property type="match status" value="1"/>
</dbReference>
<dbReference type="Gene3D" id="3.20.20.100">
    <property type="entry name" value="NADP-dependent oxidoreductase domain"/>
    <property type="match status" value="1"/>
</dbReference>
<evidence type="ECO:0000259" key="2">
    <source>
        <dbReference type="Pfam" id="PF00248"/>
    </source>
</evidence>
<dbReference type="EMBL" id="JAWQEV010000003">
    <property type="protein sequence ID" value="MDW4573119.1"/>
    <property type="molecule type" value="Genomic_DNA"/>
</dbReference>
<dbReference type="Pfam" id="PF00248">
    <property type="entry name" value="Aldo_ket_red"/>
    <property type="match status" value="1"/>
</dbReference>
<feature type="domain" description="NADP-dependent oxidoreductase" evidence="2">
    <location>
        <begin position="62"/>
        <end position="348"/>
    </location>
</feature>
<evidence type="ECO:0000256" key="1">
    <source>
        <dbReference type="SAM" id="MobiDB-lite"/>
    </source>
</evidence>
<reference evidence="3 4" key="1">
    <citation type="submission" date="2023-11" db="EMBL/GenBank/DDBJ databases">
        <title>Draft genome sequence of Microbacterium arthrosphaerae JCM 30492.</title>
        <authorList>
            <person name="Zhang G."/>
            <person name="Ding Y."/>
        </authorList>
    </citation>
    <scope>NUCLEOTIDE SEQUENCE [LARGE SCALE GENOMIC DNA]</scope>
    <source>
        <strain evidence="3 4">JCM 30492</strain>
    </source>
</reference>
<accession>A0ABU4H387</accession>
<dbReference type="PANTHER" id="PTHR43364">
    <property type="entry name" value="NADH-SPECIFIC METHYLGLYOXAL REDUCTASE-RELATED"/>
    <property type="match status" value="1"/>
</dbReference>
<dbReference type="InterPro" id="IPR036812">
    <property type="entry name" value="NAD(P)_OxRdtase_dom_sf"/>
</dbReference>
<keyword evidence="4" id="KW-1185">Reference proteome</keyword>
<dbReference type="Proteomes" id="UP001283109">
    <property type="component" value="Unassembled WGS sequence"/>
</dbReference>
<proteinExistence type="predicted"/>
<sequence length="353" mass="37095">MAYFGVDSTLPSASPDAAASAGAPQAPHARAPHPSAPIPVQGPSVGSNVRVPLGESGADVFPLILGAAEFGWNVDLESSHAILDTYAELGGNAVHTADSYSSGRSEHIIGQWLHSRGLRDDVVLTVRVGGHADNPGLGPVHLIRAVEASLTRLRTDRIDVLYLDATTDRETSLEDTLATAEWLVETGKVRALGAIGYSAAQLVEARIFSSAGYPRITVLDVPFNVLRRHEFDADLRLVAGAQGMAVTPSHALEHGFLAGRQRSKLRGALSVRGAQLAANLNRRGSRTLRALDAVGADLGVPDAAVAVAWLLAQKLVTAPIVNAYAPQHVEELVQGVGVRLSRAQLSDIGRASV</sequence>
<feature type="region of interest" description="Disordered" evidence="1">
    <location>
        <begin position="14"/>
        <end position="43"/>
    </location>
</feature>
<feature type="compositionally biased region" description="Low complexity" evidence="1">
    <location>
        <begin position="14"/>
        <end position="33"/>
    </location>
</feature>
<dbReference type="PANTHER" id="PTHR43364:SF6">
    <property type="entry name" value="OXIDOREDUCTASE-RELATED"/>
    <property type="match status" value="1"/>
</dbReference>
<protein>
    <submittedName>
        <fullName evidence="3">Aldo/keto reductase</fullName>
    </submittedName>
</protein>